<dbReference type="STRING" id="65393.PCC7424_3957"/>
<keyword evidence="1" id="KW-0472">Membrane</keyword>
<name>B7KKJ8_GLOC7</name>
<dbReference type="KEGG" id="cyc:PCC7424_3957"/>
<keyword evidence="3" id="KW-1185">Reference proteome</keyword>
<keyword evidence="1" id="KW-0812">Transmembrane</keyword>
<dbReference type="EMBL" id="CP001291">
    <property type="protein sequence ID" value="ACK72331.1"/>
    <property type="molecule type" value="Genomic_DNA"/>
</dbReference>
<reference evidence="3" key="1">
    <citation type="journal article" date="2011" name="MBio">
        <title>Novel metabolic attributes of the genus Cyanothece, comprising a group of unicellular nitrogen-fixing Cyanobacteria.</title>
        <authorList>
            <person name="Bandyopadhyay A."/>
            <person name="Elvitigala T."/>
            <person name="Welsh E."/>
            <person name="Stockel J."/>
            <person name="Liberton M."/>
            <person name="Min H."/>
            <person name="Sherman L.A."/>
            <person name="Pakrasi H.B."/>
        </authorList>
    </citation>
    <scope>NUCLEOTIDE SEQUENCE [LARGE SCALE GENOMIC DNA]</scope>
    <source>
        <strain evidence="3">PCC 7424</strain>
    </source>
</reference>
<evidence type="ECO:0000256" key="1">
    <source>
        <dbReference type="SAM" id="Phobius"/>
    </source>
</evidence>
<dbReference type="RefSeq" id="WP_015955916.1">
    <property type="nucleotide sequence ID" value="NC_011729.1"/>
</dbReference>
<proteinExistence type="predicted"/>
<evidence type="ECO:0000313" key="2">
    <source>
        <dbReference type="EMBL" id="ACK72331.1"/>
    </source>
</evidence>
<dbReference type="Proteomes" id="UP000002384">
    <property type="component" value="Chromosome"/>
</dbReference>
<keyword evidence="1" id="KW-1133">Transmembrane helix</keyword>
<evidence type="ECO:0000313" key="3">
    <source>
        <dbReference type="Proteomes" id="UP000002384"/>
    </source>
</evidence>
<sequence length="53" mass="5719">MERTLYQLTVLAASGGIMLMALSVSFSPTPKSIIVESDQPIAEITEMVADHKP</sequence>
<dbReference type="OrthoDB" id="9986668at2"/>
<dbReference type="HOGENOM" id="CLU_3060739_0_0_3"/>
<gene>
    <name evidence="2" type="ordered locus">PCC7424_3957</name>
</gene>
<organism evidence="2 3">
    <name type="scientific">Gloeothece citriformis (strain PCC 7424)</name>
    <name type="common">Cyanothece sp. (strain PCC 7424)</name>
    <dbReference type="NCBI Taxonomy" id="65393"/>
    <lineage>
        <taxon>Bacteria</taxon>
        <taxon>Bacillati</taxon>
        <taxon>Cyanobacteriota</taxon>
        <taxon>Cyanophyceae</taxon>
        <taxon>Oscillatoriophycideae</taxon>
        <taxon>Chroococcales</taxon>
        <taxon>Aphanothecaceae</taxon>
        <taxon>Gloeothece</taxon>
        <taxon>Gloeothece citriformis</taxon>
    </lineage>
</organism>
<protein>
    <submittedName>
        <fullName evidence="2">Uncharacterized protein</fullName>
    </submittedName>
</protein>
<accession>B7KKJ8</accession>
<feature type="transmembrane region" description="Helical" evidence="1">
    <location>
        <begin position="6"/>
        <end position="26"/>
    </location>
</feature>
<dbReference type="AlphaFoldDB" id="B7KKJ8"/>